<name>A0A1H7ENQ0_9BURK</name>
<evidence type="ECO:0000313" key="1">
    <source>
        <dbReference type="EMBL" id="SEK13290.1"/>
    </source>
</evidence>
<reference evidence="2" key="1">
    <citation type="submission" date="2016-10" db="EMBL/GenBank/DDBJ databases">
        <authorList>
            <person name="Varghese N."/>
            <person name="Submissions S."/>
        </authorList>
    </citation>
    <scope>NUCLEOTIDE SEQUENCE [LARGE SCALE GENOMIC DNA]</scope>
    <source>
        <strain evidence="2">LMG 26031</strain>
    </source>
</reference>
<gene>
    <name evidence="1" type="ORF">SAMN05192539_106522</name>
</gene>
<keyword evidence="2" id="KW-1185">Reference proteome</keyword>
<dbReference type="AlphaFoldDB" id="A0A1H7ENQ0"/>
<sequence length="43" mass="4718">MIKSEVYRFSYTLTRGLGRTYEVTINVARLDSGAFAYAGVGAL</sequence>
<proteinExistence type="predicted"/>
<dbReference type="Proteomes" id="UP000198866">
    <property type="component" value="Unassembled WGS sequence"/>
</dbReference>
<dbReference type="EMBL" id="FNYE01000065">
    <property type="protein sequence ID" value="SEK13290.1"/>
    <property type="molecule type" value="Genomic_DNA"/>
</dbReference>
<protein>
    <submittedName>
        <fullName evidence="1">Uncharacterized protein</fullName>
    </submittedName>
</protein>
<evidence type="ECO:0000313" key="2">
    <source>
        <dbReference type="Proteomes" id="UP000198866"/>
    </source>
</evidence>
<organism evidence="1 2">
    <name type="scientific">Paraburkholderia diazotrophica</name>
    <dbReference type="NCBI Taxonomy" id="667676"/>
    <lineage>
        <taxon>Bacteria</taxon>
        <taxon>Pseudomonadati</taxon>
        <taxon>Pseudomonadota</taxon>
        <taxon>Betaproteobacteria</taxon>
        <taxon>Burkholderiales</taxon>
        <taxon>Burkholderiaceae</taxon>
        <taxon>Paraburkholderia</taxon>
    </lineage>
</organism>
<accession>A0A1H7ENQ0</accession>